<protein>
    <recommendedName>
        <fullName evidence="2">histidine kinase</fullName>
        <ecNumber evidence="2">2.7.13.3</ecNumber>
    </recommendedName>
</protein>
<dbReference type="InterPro" id="IPR001789">
    <property type="entry name" value="Sig_transdc_resp-reg_receiver"/>
</dbReference>
<accession>A0A366HUH1</accession>
<dbReference type="InterPro" id="IPR004358">
    <property type="entry name" value="Sig_transdc_His_kin-like_C"/>
</dbReference>
<name>A0A366HUH1_9BACT</name>
<dbReference type="EC" id="2.7.13.3" evidence="2"/>
<feature type="domain" description="Histidine kinase" evidence="7">
    <location>
        <begin position="209"/>
        <end position="428"/>
    </location>
</feature>
<dbReference type="GO" id="GO:0006355">
    <property type="term" value="P:regulation of DNA-templated transcription"/>
    <property type="evidence" value="ECO:0007669"/>
    <property type="project" value="InterPro"/>
</dbReference>
<evidence type="ECO:0000259" key="8">
    <source>
        <dbReference type="PROSITE" id="PS50110"/>
    </source>
</evidence>
<keyword evidence="11" id="KW-1185">Reference proteome</keyword>
<reference evidence="10 11" key="1">
    <citation type="submission" date="2018-06" db="EMBL/GenBank/DDBJ databases">
        <title>Genomic Encyclopedia of Type Strains, Phase IV (KMG-IV): sequencing the most valuable type-strain genomes for metagenomic binning, comparative biology and taxonomic classification.</title>
        <authorList>
            <person name="Goeker M."/>
        </authorList>
    </citation>
    <scope>NUCLEOTIDE SEQUENCE [LARGE SCALE GENOMIC DNA]</scope>
    <source>
        <strain evidence="10 11">DSM 25532</strain>
    </source>
</reference>
<dbReference type="Gene3D" id="1.10.287.130">
    <property type="match status" value="1"/>
</dbReference>
<comment type="catalytic activity">
    <reaction evidence="1">
        <text>ATP + protein L-histidine = ADP + protein N-phospho-L-histidine.</text>
        <dbReference type="EC" id="2.7.13.3"/>
    </reaction>
</comment>
<dbReference type="PROSITE" id="PS50112">
    <property type="entry name" value="PAS"/>
    <property type="match status" value="1"/>
</dbReference>
<dbReference type="Pfam" id="PF02518">
    <property type="entry name" value="HATPase_c"/>
    <property type="match status" value="1"/>
</dbReference>
<evidence type="ECO:0000256" key="6">
    <source>
        <dbReference type="PROSITE-ProRule" id="PRU00169"/>
    </source>
</evidence>
<sequence length="569" mass="62161">MKKAAATSSASRSRVAQGNNGRGYWVSHEEFGALNDRLREAQETLEAIRNGEVDALVVHGDNGDQVYSLAGSDHPYRVYVEQMQEGAVTVSPEGLILFANRRFADMVGLPLEKVISESLQRFLTEEAWCEVSSVLGSDEESVKHETQLGLQKGAVLPVTLTASKLPLPEQEVICLVVTDLTEQRETENTRLAKEVAEQANLAKDSFLAALSHELRTPLTPALLGLKQLEEEGGLAGAARRELEIIRRNIELEARLIDDLLDLTRIARGKLELNLAQADLHAVLEQALAICQTEVESKSQVLALELRAKHHGGSMDPVRMQQVLWNLIRNATKFTAPGGSISIRTWNDSARSISVEVTDTGIGFEPDMVRKMFEPFEQGGRHITRQFGGLGLGLMICRSIVEQHQGTLEAKSAGQNKGATFTLTLPLKGRNGKEHDSAKMGAKTSAPGKPVRVLLVEDHADTRRAMTIILRKYHCEVVATSNAQEALEAASKEKLELVISDLGLPDKSGLELMGQLHKKFGLVGVAVSGYGMEEDIAASRDAGFVEHLTKPITSEALKGMLDRVAKLLRK</sequence>
<dbReference type="Gene3D" id="3.40.50.2300">
    <property type="match status" value="1"/>
</dbReference>
<evidence type="ECO:0000256" key="1">
    <source>
        <dbReference type="ARBA" id="ARBA00000085"/>
    </source>
</evidence>
<proteinExistence type="predicted"/>
<keyword evidence="5" id="KW-0418">Kinase</keyword>
<dbReference type="CDD" id="cd00082">
    <property type="entry name" value="HisKA"/>
    <property type="match status" value="1"/>
</dbReference>
<dbReference type="OrthoDB" id="176608at2"/>
<dbReference type="InterPro" id="IPR036890">
    <property type="entry name" value="HATPase_C_sf"/>
</dbReference>
<dbReference type="PROSITE" id="PS50110">
    <property type="entry name" value="RESPONSE_REGULATORY"/>
    <property type="match status" value="1"/>
</dbReference>
<dbReference type="InterPro" id="IPR005467">
    <property type="entry name" value="His_kinase_dom"/>
</dbReference>
<dbReference type="Pfam" id="PF00512">
    <property type="entry name" value="HisKA"/>
    <property type="match status" value="1"/>
</dbReference>
<dbReference type="PANTHER" id="PTHR43547:SF2">
    <property type="entry name" value="HYBRID SIGNAL TRANSDUCTION HISTIDINE KINASE C"/>
    <property type="match status" value="1"/>
</dbReference>
<keyword evidence="4" id="KW-0808">Transferase</keyword>
<dbReference type="InterPro" id="IPR013767">
    <property type="entry name" value="PAS_fold"/>
</dbReference>
<keyword evidence="3 6" id="KW-0597">Phosphoprotein</keyword>
<evidence type="ECO:0000259" key="7">
    <source>
        <dbReference type="PROSITE" id="PS50109"/>
    </source>
</evidence>
<dbReference type="InterPro" id="IPR011006">
    <property type="entry name" value="CheY-like_superfamily"/>
</dbReference>
<dbReference type="SMART" id="SM00387">
    <property type="entry name" value="HATPase_c"/>
    <property type="match status" value="1"/>
</dbReference>
<evidence type="ECO:0000256" key="2">
    <source>
        <dbReference type="ARBA" id="ARBA00012438"/>
    </source>
</evidence>
<dbReference type="SMART" id="SM00448">
    <property type="entry name" value="REC"/>
    <property type="match status" value="1"/>
</dbReference>
<dbReference type="GO" id="GO:0000155">
    <property type="term" value="F:phosphorelay sensor kinase activity"/>
    <property type="evidence" value="ECO:0007669"/>
    <property type="project" value="InterPro"/>
</dbReference>
<dbReference type="Gene3D" id="3.30.565.10">
    <property type="entry name" value="Histidine kinase-like ATPase, C-terminal domain"/>
    <property type="match status" value="1"/>
</dbReference>
<dbReference type="CDD" id="cd00130">
    <property type="entry name" value="PAS"/>
    <property type="match status" value="1"/>
</dbReference>
<dbReference type="Gene3D" id="3.30.450.20">
    <property type="entry name" value="PAS domain"/>
    <property type="match status" value="1"/>
</dbReference>
<dbReference type="Pfam" id="PF00072">
    <property type="entry name" value="Response_reg"/>
    <property type="match status" value="1"/>
</dbReference>
<evidence type="ECO:0000259" key="9">
    <source>
        <dbReference type="PROSITE" id="PS50112"/>
    </source>
</evidence>
<dbReference type="AlphaFoldDB" id="A0A366HUH1"/>
<dbReference type="Proteomes" id="UP000253426">
    <property type="component" value="Unassembled WGS sequence"/>
</dbReference>
<dbReference type="CDD" id="cd16922">
    <property type="entry name" value="HATPase_EvgS-ArcB-TorS-like"/>
    <property type="match status" value="1"/>
</dbReference>
<dbReference type="SUPFAM" id="SSF52172">
    <property type="entry name" value="CheY-like"/>
    <property type="match status" value="1"/>
</dbReference>
<dbReference type="EMBL" id="QNRR01000002">
    <property type="protein sequence ID" value="RBP46357.1"/>
    <property type="molecule type" value="Genomic_DNA"/>
</dbReference>
<dbReference type="SMART" id="SM00388">
    <property type="entry name" value="HisKA"/>
    <property type="match status" value="1"/>
</dbReference>
<organism evidence="10 11">
    <name type="scientific">Roseimicrobium gellanilyticum</name>
    <dbReference type="NCBI Taxonomy" id="748857"/>
    <lineage>
        <taxon>Bacteria</taxon>
        <taxon>Pseudomonadati</taxon>
        <taxon>Verrucomicrobiota</taxon>
        <taxon>Verrucomicrobiia</taxon>
        <taxon>Verrucomicrobiales</taxon>
        <taxon>Verrucomicrobiaceae</taxon>
        <taxon>Roseimicrobium</taxon>
    </lineage>
</organism>
<evidence type="ECO:0000313" key="10">
    <source>
        <dbReference type="EMBL" id="RBP46357.1"/>
    </source>
</evidence>
<dbReference type="PRINTS" id="PR00344">
    <property type="entry name" value="BCTRLSENSOR"/>
</dbReference>
<dbReference type="Pfam" id="PF00989">
    <property type="entry name" value="PAS"/>
    <property type="match status" value="1"/>
</dbReference>
<evidence type="ECO:0000256" key="3">
    <source>
        <dbReference type="ARBA" id="ARBA00022553"/>
    </source>
</evidence>
<gene>
    <name evidence="10" type="ORF">DES53_102748</name>
</gene>
<dbReference type="InterPro" id="IPR036097">
    <property type="entry name" value="HisK_dim/P_sf"/>
</dbReference>
<dbReference type="FunFam" id="3.30.565.10:FF:000006">
    <property type="entry name" value="Sensor histidine kinase WalK"/>
    <property type="match status" value="1"/>
</dbReference>
<comment type="caution">
    <text evidence="10">The sequence shown here is derived from an EMBL/GenBank/DDBJ whole genome shotgun (WGS) entry which is preliminary data.</text>
</comment>
<dbReference type="NCBIfam" id="TIGR00229">
    <property type="entry name" value="sensory_box"/>
    <property type="match status" value="1"/>
</dbReference>
<dbReference type="RefSeq" id="WP_113957879.1">
    <property type="nucleotide sequence ID" value="NZ_QNRR01000002.1"/>
</dbReference>
<dbReference type="PROSITE" id="PS50109">
    <property type="entry name" value="HIS_KIN"/>
    <property type="match status" value="1"/>
</dbReference>
<dbReference type="InterPro" id="IPR003594">
    <property type="entry name" value="HATPase_dom"/>
</dbReference>
<dbReference type="InterPro" id="IPR000014">
    <property type="entry name" value="PAS"/>
</dbReference>
<dbReference type="InterPro" id="IPR003661">
    <property type="entry name" value="HisK_dim/P_dom"/>
</dbReference>
<dbReference type="SUPFAM" id="SSF55785">
    <property type="entry name" value="PYP-like sensor domain (PAS domain)"/>
    <property type="match status" value="1"/>
</dbReference>
<dbReference type="PANTHER" id="PTHR43547">
    <property type="entry name" value="TWO-COMPONENT HISTIDINE KINASE"/>
    <property type="match status" value="1"/>
</dbReference>
<dbReference type="SUPFAM" id="SSF55874">
    <property type="entry name" value="ATPase domain of HSP90 chaperone/DNA topoisomerase II/histidine kinase"/>
    <property type="match status" value="1"/>
</dbReference>
<feature type="domain" description="PAS" evidence="9">
    <location>
        <begin position="72"/>
        <end position="126"/>
    </location>
</feature>
<feature type="modified residue" description="4-aspartylphosphate" evidence="6">
    <location>
        <position position="500"/>
    </location>
</feature>
<evidence type="ECO:0000256" key="5">
    <source>
        <dbReference type="ARBA" id="ARBA00022777"/>
    </source>
</evidence>
<dbReference type="InterPro" id="IPR035965">
    <property type="entry name" value="PAS-like_dom_sf"/>
</dbReference>
<evidence type="ECO:0000256" key="4">
    <source>
        <dbReference type="ARBA" id="ARBA00022679"/>
    </source>
</evidence>
<feature type="domain" description="Response regulatory" evidence="8">
    <location>
        <begin position="451"/>
        <end position="564"/>
    </location>
</feature>
<evidence type="ECO:0000313" key="11">
    <source>
        <dbReference type="Proteomes" id="UP000253426"/>
    </source>
</evidence>
<dbReference type="SUPFAM" id="SSF47384">
    <property type="entry name" value="Homodimeric domain of signal transducing histidine kinase"/>
    <property type="match status" value="1"/>
</dbReference>